<dbReference type="AlphaFoldDB" id="C2MBT5"/>
<dbReference type="InterPro" id="IPR011048">
    <property type="entry name" value="Haem_d1_sf"/>
</dbReference>
<comment type="caution">
    <text evidence="2">The sequence shown here is derived from an EMBL/GenBank/DDBJ whole genome shotgun (WGS) entry which is preliminary data.</text>
</comment>
<dbReference type="OrthoDB" id="1404180at2"/>
<dbReference type="RefSeq" id="WP_007365366.1">
    <property type="nucleotide sequence ID" value="NZ_ACLR01000125.1"/>
</dbReference>
<dbReference type="EMBL" id="ACLR01000125">
    <property type="protein sequence ID" value="EEK16824.1"/>
    <property type="molecule type" value="Genomic_DNA"/>
</dbReference>
<evidence type="ECO:0000313" key="3">
    <source>
        <dbReference type="Proteomes" id="UP000003303"/>
    </source>
</evidence>
<gene>
    <name evidence="2" type="ORF">PORUE0001_1671</name>
</gene>
<proteinExistence type="predicted"/>
<dbReference type="eggNOG" id="ENOG502Z95B">
    <property type="taxonomic scope" value="Bacteria"/>
</dbReference>
<organism evidence="2 3">
    <name type="scientific">Porphyromonas uenonis 60-3</name>
    <dbReference type="NCBI Taxonomy" id="596327"/>
    <lineage>
        <taxon>Bacteria</taxon>
        <taxon>Pseudomonadati</taxon>
        <taxon>Bacteroidota</taxon>
        <taxon>Bacteroidia</taxon>
        <taxon>Bacteroidales</taxon>
        <taxon>Porphyromonadaceae</taxon>
        <taxon>Porphyromonas</taxon>
    </lineage>
</organism>
<keyword evidence="1" id="KW-0732">Signal</keyword>
<keyword evidence="3" id="KW-1185">Reference proteome</keyword>
<evidence type="ECO:0000256" key="1">
    <source>
        <dbReference type="SAM" id="SignalP"/>
    </source>
</evidence>
<dbReference type="Proteomes" id="UP000003303">
    <property type="component" value="Unassembled WGS sequence"/>
</dbReference>
<dbReference type="SUPFAM" id="SSF51004">
    <property type="entry name" value="C-terminal (heme d1) domain of cytochrome cd1-nitrite reductase"/>
    <property type="match status" value="1"/>
</dbReference>
<protein>
    <recommendedName>
        <fullName evidence="4">DUF4374 domain-containing protein</fullName>
    </recommendedName>
</protein>
<feature type="signal peptide" evidence="1">
    <location>
        <begin position="1"/>
        <end position="22"/>
    </location>
</feature>
<reference evidence="2 3" key="1">
    <citation type="submission" date="2009-04" db="EMBL/GenBank/DDBJ databases">
        <authorList>
            <person name="Sebastian Y."/>
            <person name="Madupu R."/>
            <person name="Durkin A.S."/>
            <person name="Torralba M."/>
            <person name="Methe B."/>
            <person name="Sutton G.G."/>
            <person name="Strausberg R.L."/>
            <person name="Nelson K.E."/>
        </authorList>
    </citation>
    <scope>NUCLEOTIDE SEQUENCE [LARGE SCALE GENOMIC DNA]</scope>
    <source>
        <strain evidence="2 3">60-3</strain>
    </source>
</reference>
<evidence type="ECO:0000313" key="2">
    <source>
        <dbReference type="EMBL" id="EEK16824.1"/>
    </source>
</evidence>
<name>C2MBT5_9PORP</name>
<dbReference type="STRING" id="596327.PORUE0001_1671"/>
<accession>C2MBT5</accession>
<feature type="chain" id="PRO_5002916459" description="DUF4374 domain-containing protein" evidence="1">
    <location>
        <begin position="23"/>
        <end position="432"/>
    </location>
</feature>
<dbReference type="PROSITE" id="PS51257">
    <property type="entry name" value="PROKAR_LIPOPROTEIN"/>
    <property type="match status" value="1"/>
</dbReference>
<sequence>MTKAYRLLAALVVALVTLSFTACDPDTPQPEQEITVGYDLWIPLGGATGQSTANKDAHIIARVADLTTGALSIKGQGVETSASTITPNVVYHKGYYYSVSRKGDFSKFRVSSTGIETIKEIPMPQILDRRFSHAWLDDNTLVLVSSVGDKQEMSWVKVDVNKMAIVSEGKLDLPKPAEGELFNSSGLLGYRKADNMLIFPHVYMEKSKKTAMALPPKRNEIYIAFIDASTMQVKKIDKDPRCEHLSSTSFGETRSQKTFFDSKGNFYFATATCNIPENAKKKSGTKQRSFLFRVNAGSMETDKSFDGYAQPRGKIITVFPLNDDEVLLYMQDPDFKEKGNTNWSSKDNRYIYYWLRCNMKTHQVEHIKDIPFSNGNFGQLVVRNGDLVSIGANVEGAPTTIYQYNLNTRKVTKGATLADGFELDRITPVVKE</sequence>
<evidence type="ECO:0008006" key="4">
    <source>
        <dbReference type="Google" id="ProtNLM"/>
    </source>
</evidence>